<evidence type="ECO:0000256" key="7">
    <source>
        <dbReference type="SAM" id="MobiDB-lite"/>
    </source>
</evidence>
<dbReference type="Proteomes" id="UP001177023">
    <property type="component" value="Unassembled WGS sequence"/>
</dbReference>
<dbReference type="GO" id="GO:0008312">
    <property type="term" value="F:7S RNA binding"/>
    <property type="evidence" value="ECO:0007669"/>
    <property type="project" value="InterPro"/>
</dbReference>
<dbReference type="InterPro" id="IPR002778">
    <property type="entry name" value="Signal_recog_particle_SRP19"/>
</dbReference>
<dbReference type="InterPro" id="IPR036521">
    <property type="entry name" value="SRP19-like_sf"/>
</dbReference>
<keyword evidence="3" id="KW-0963">Cytoplasm</keyword>
<name>A0AA36G5X8_9BILA</name>
<dbReference type="Gene3D" id="3.30.56.30">
    <property type="entry name" value="Signal recognition particle, SRP19-like subunit"/>
    <property type="match status" value="1"/>
</dbReference>
<feature type="non-terminal residue" evidence="8">
    <location>
        <position position="1"/>
    </location>
</feature>
<evidence type="ECO:0000256" key="5">
    <source>
        <dbReference type="ARBA" id="ARBA00023274"/>
    </source>
</evidence>
<keyword evidence="5" id="KW-0687">Ribonucleoprotein</keyword>
<comment type="similarity">
    <text evidence="2">Belongs to the SRP19 family.</text>
</comment>
<dbReference type="GO" id="GO:0005786">
    <property type="term" value="C:signal recognition particle, endoplasmic reticulum targeting"/>
    <property type="evidence" value="ECO:0007669"/>
    <property type="project" value="UniProtKB-KW"/>
</dbReference>
<sequence length="140" mass="15865">MTDIKKKPKSAPERWVSIYPAYINSKRTLKEGRRIPASEAVEEPTVKEIFDILQTSNYAPVAERKMYPRDQTLDWVKQGRVRVQLYNDDGSLKFPDLASKRALYAHVAAMIPKLKSRQPGFVASTEQAAGSSGKKNKKKK</sequence>
<organism evidence="8 9">
    <name type="scientific">Mesorhabditis spiculigera</name>
    <dbReference type="NCBI Taxonomy" id="96644"/>
    <lineage>
        <taxon>Eukaryota</taxon>
        <taxon>Metazoa</taxon>
        <taxon>Ecdysozoa</taxon>
        <taxon>Nematoda</taxon>
        <taxon>Chromadorea</taxon>
        <taxon>Rhabditida</taxon>
        <taxon>Rhabditina</taxon>
        <taxon>Rhabditomorpha</taxon>
        <taxon>Rhabditoidea</taxon>
        <taxon>Rhabditidae</taxon>
        <taxon>Mesorhabditinae</taxon>
        <taxon>Mesorhabditis</taxon>
    </lineage>
</organism>
<accession>A0AA36G5X8</accession>
<evidence type="ECO:0000256" key="1">
    <source>
        <dbReference type="ARBA" id="ARBA00004496"/>
    </source>
</evidence>
<dbReference type="GO" id="GO:0006617">
    <property type="term" value="P:SRP-dependent cotranslational protein targeting to membrane, signal sequence recognition"/>
    <property type="evidence" value="ECO:0007669"/>
    <property type="project" value="TreeGrafter"/>
</dbReference>
<protein>
    <recommendedName>
        <fullName evidence="10">Signal recognition particle 19 kDa protein</fullName>
    </recommendedName>
</protein>
<dbReference type="PANTHER" id="PTHR17453">
    <property type="entry name" value="SIGNAL RECOGNITION PARTICLE 19 KD PROTEIN"/>
    <property type="match status" value="1"/>
</dbReference>
<dbReference type="Pfam" id="PF01922">
    <property type="entry name" value="SRP19"/>
    <property type="match status" value="1"/>
</dbReference>
<evidence type="ECO:0000256" key="3">
    <source>
        <dbReference type="ARBA" id="ARBA00022490"/>
    </source>
</evidence>
<comment type="subcellular location">
    <subcellularLocation>
        <location evidence="1">Cytoplasm</location>
    </subcellularLocation>
</comment>
<comment type="caution">
    <text evidence="8">The sequence shown here is derived from an EMBL/GenBank/DDBJ whole genome shotgun (WGS) entry which is preliminary data.</text>
</comment>
<evidence type="ECO:0008006" key="10">
    <source>
        <dbReference type="Google" id="ProtNLM"/>
    </source>
</evidence>
<dbReference type="AlphaFoldDB" id="A0AA36G5X8"/>
<evidence type="ECO:0000256" key="2">
    <source>
        <dbReference type="ARBA" id="ARBA00008910"/>
    </source>
</evidence>
<feature type="region of interest" description="Disordered" evidence="7">
    <location>
        <begin position="120"/>
        <end position="140"/>
    </location>
</feature>
<dbReference type="PANTHER" id="PTHR17453:SF0">
    <property type="entry name" value="SIGNAL RECOGNITION PARTICLE 19 KDA PROTEIN"/>
    <property type="match status" value="1"/>
</dbReference>
<evidence type="ECO:0000256" key="6">
    <source>
        <dbReference type="ARBA" id="ARBA00045518"/>
    </source>
</evidence>
<evidence type="ECO:0000313" key="8">
    <source>
        <dbReference type="EMBL" id="CAJ0580579.1"/>
    </source>
</evidence>
<keyword evidence="4" id="KW-0733">Signal recognition particle</keyword>
<comment type="function">
    <text evidence="6">Component of the signal recognition particle (SRP) complex, a ribonucleoprotein complex that mediates the cotranslational targeting of secretory and membrane proteins to the endoplasmic reticulum (ER). Binds directly to 7SL RNA. Mediates binding of SRP54 to the SRP complex.</text>
</comment>
<reference evidence="8" key="1">
    <citation type="submission" date="2023-06" db="EMBL/GenBank/DDBJ databases">
        <authorList>
            <person name="Delattre M."/>
        </authorList>
    </citation>
    <scope>NUCLEOTIDE SEQUENCE</scope>
    <source>
        <strain evidence="8">AF72</strain>
    </source>
</reference>
<proteinExistence type="inferred from homology"/>
<evidence type="ECO:0000313" key="9">
    <source>
        <dbReference type="Proteomes" id="UP001177023"/>
    </source>
</evidence>
<gene>
    <name evidence="8" type="ORF">MSPICULIGERA_LOCUS18776</name>
</gene>
<dbReference type="SUPFAM" id="SSF69695">
    <property type="entry name" value="SRP19"/>
    <property type="match status" value="1"/>
</dbReference>
<keyword evidence="9" id="KW-1185">Reference proteome</keyword>
<dbReference type="EMBL" id="CATQJA010002662">
    <property type="protein sequence ID" value="CAJ0580579.1"/>
    <property type="molecule type" value="Genomic_DNA"/>
</dbReference>
<evidence type="ECO:0000256" key="4">
    <source>
        <dbReference type="ARBA" id="ARBA00023135"/>
    </source>
</evidence>